<dbReference type="AlphaFoldDB" id="A0A2D1U9A8"/>
<keyword evidence="2" id="KW-1185">Reference proteome</keyword>
<evidence type="ECO:0000313" key="1">
    <source>
        <dbReference type="EMBL" id="ATP58187.1"/>
    </source>
</evidence>
<organism evidence="1 2">
    <name type="scientific">Pedobacter ginsengisoli</name>
    <dbReference type="NCBI Taxonomy" id="363852"/>
    <lineage>
        <taxon>Bacteria</taxon>
        <taxon>Pseudomonadati</taxon>
        <taxon>Bacteroidota</taxon>
        <taxon>Sphingobacteriia</taxon>
        <taxon>Sphingobacteriales</taxon>
        <taxon>Sphingobacteriaceae</taxon>
        <taxon>Pedobacter</taxon>
    </lineage>
</organism>
<sequence>MYKLTHVPGYNILHLRVCTPHLSGGLTLEFLEKVGGLTNVNTMFIQSLYNAHAITKCINFGLKFYYYHSFEVKISLLLLIK</sequence>
<name>A0A2D1U9A8_9SPHI</name>
<accession>A0A2D1U9A8</accession>
<dbReference type="Proteomes" id="UP000223749">
    <property type="component" value="Chromosome"/>
</dbReference>
<reference evidence="1 2" key="1">
    <citation type="submission" date="2017-10" db="EMBL/GenBank/DDBJ databases">
        <title>Whole genome of Pedobacter ginsengisoli T01R-27 isolated from tomato rhizosphere.</title>
        <authorList>
            <person name="Weon H.-Y."/>
            <person name="Lee S.A."/>
            <person name="Sang M.K."/>
            <person name="Song J."/>
        </authorList>
    </citation>
    <scope>NUCLEOTIDE SEQUENCE [LARGE SCALE GENOMIC DNA]</scope>
    <source>
        <strain evidence="1 2">T01R-27</strain>
    </source>
</reference>
<evidence type="ECO:0000313" key="2">
    <source>
        <dbReference type="Proteomes" id="UP000223749"/>
    </source>
</evidence>
<dbReference type="KEGG" id="pgs:CPT03_17805"/>
<protein>
    <submittedName>
        <fullName evidence="1">Uncharacterized protein</fullName>
    </submittedName>
</protein>
<proteinExistence type="predicted"/>
<gene>
    <name evidence="1" type="ORF">CPT03_17805</name>
</gene>
<dbReference type="EMBL" id="CP024091">
    <property type="protein sequence ID" value="ATP58187.1"/>
    <property type="molecule type" value="Genomic_DNA"/>
</dbReference>